<organism evidence="12">
    <name type="scientific">Chlamydomonas euryale</name>
    <dbReference type="NCBI Taxonomy" id="1486919"/>
    <lineage>
        <taxon>Eukaryota</taxon>
        <taxon>Viridiplantae</taxon>
        <taxon>Chlorophyta</taxon>
        <taxon>core chlorophytes</taxon>
        <taxon>Chlorophyceae</taxon>
        <taxon>CS clade</taxon>
        <taxon>Chlamydomonadales</taxon>
        <taxon>Chlamydomonadaceae</taxon>
        <taxon>Chlamydomonas</taxon>
    </lineage>
</organism>
<evidence type="ECO:0000256" key="6">
    <source>
        <dbReference type="ARBA" id="ARBA00044196"/>
    </source>
</evidence>
<evidence type="ECO:0000256" key="1">
    <source>
        <dbReference type="ARBA" id="ARBA00004514"/>
    </source>
</evidence>
<protein>
    <recommendedName>
        <fullName evidence="6">Translation initiation factor eIF2B subunit gamma</fullName>
    </recommendedName>
    <alternativeName>
        <fullName evidence="7">eIF2B GDP-GTP exchange factor subunit gamma</fullName>
    </alternativeName>
</protein>
<evidence type="ECO:0000256" key="8">
    <source>
        <dbReference type="ARBA" id="ARBA00045373"/>
    </source>
</evidence>
<dbReference type="EMBL" id="HBEC01028521">
    <property type="protein sequence ID" value="CAD8295698.1"/>
    <property type="molecule type" value="Transcribed_RNA"/>
</dbReference>
<comment type="similarity">
    <text evidence="2">Belongs to the eIF-2B gamma/epsilon subunits family.</text>
</comment>
<evidence type="ECO:0000256" key="9">
    <source>
        <dbReference type="ARBA" id="ARBA00046432"/>
    </source>
</evidence>
<keyword evidence="3" id="KW-0963">Cytoplasm</keyword>
<dbReference type="InterPro" id="IPR005835">
    <property type="entry name" value="NTP_transferase_dom"/>
</dbReference>
<dbReference type="Pfam" id="PF25084">
    <property type="entry name" value="LbH_EIF2B"/>
    <property type="match status" value="1"/>
</dbReference>
<evidence type="ECO:0000259" key="11">
    <source>
        <dbReference type="Pfam" id="PF25084"/>
    </source>
</evidence>
<gene>
    <name evidence="12" type="ORF">CEUR00632_LOCUS13133</name>
</gene>
<evidence type="ECO:0000256" key="7">
    <source>
        <dbReference type="ARBA" id="ARBA00044229"/>
    </source>
</evidence>
<accession>A0A7R9VHL7</accession>
<dbReference type="GO" id="GO:0005085">
    <property type="term" value="F:guanyl-nucleotide exchange factor activity"/>
    <property type="evidence" value="ECO:0007669"/>
    <property type="project" value="TreeGrafter"/>
</dbReference>
<dbReference type="Gene3D" id="2.160.10.10">
    <property type="entry name" value="Hexapeptide repeat proteins"/>
    <property type="match status" value="1"/>
</dbReference>
<dbReference type="Gene3D" id="3.90.550.10">
    <property type="entry name" value="Spore Coat Polysaccharide Biosynthesis Protein SpsA, Chain A"/>
    <property type="match status" value="1"/>
</dbReference>
<dbReference type="GO" id="GO:0003743">
    <property type="term" value="F:translation initiation factor activity"/>
    <property type="evidence" value="ECO:0007669"/>
    <property type="project" value="UniProtKB-KW"/>
</dbReference>
<evidence type="ECO:0000256" key="4">
    <source>
        <dbReference type="ARBA" id="ARBA00022540"/>
    </source>
</evidence>
<comment type="function">
    <text evidence="8">Acts as a component of the translation initiation factor 2B (eIF2B) complex, which catalyzes the exchange of GDP for GTP on the eukaryotic initiation factor 2 (eIF2) complex gamma subunit. Its guanine nucleotide exchange factor activity is repressed when bound to eIF2 complex phosphorylated on the alpha subunit, thereby limiting the amount of methionyl-initiator methionine tRNA available to the ribosome and consequently global translation is repressed.</text>
</comment>
<keyword evidence="4" id="KW-0396">Initiation factor</keyword>
<evidence type="ECO:0000256" key="5">
    <source>
        <dbReference type="ARBA" id="ARBA00022917"/>
    </source>
</evidence>
<dbReference type="PANTHER" id="PTHR45989:SF1">
    <property type="entry name" value="TRANSLATION INITIATION FACTOR EIF-2B SUBUNIT GAMMA"/>
    <property type="match status" value="1"/>
</dbReference>
<dbReference type="PANTHER" id="PTHR45989">
    <property type="entry name" value="TRANSLATION INITIATION FACTOR EIF-2B SUBUNIT GAMMA"/>
    <property type="match status" value="1"/>
</dbReference>
<sequence length="470" mass="49506">MVVAVVLAGGEDKRLYPLVTDSVKALVPVGNVPLLHYPLRQLAEAGLRKALVVVCGEKPAAMVGAWIAQEYSNDGDTGLACEVVTVPEDCGTADALRAVAPRITSSHFIVLSEDVVTDIPVNALLASHQMHGALTTVTLVPCKTSPSSETKPGKAPKGVDYIGMDPNSEYLLYYASSTEALRDLKLPMSLVRQHGSMTIKSDLVDAHVYVFSRQLLAILESQTKLTSISHDLLPYLTQQQLRLRQTKSAIVRASSGFLSDTLAKEMADLPGGGAAVRPLPGDRYLDMSHARHLAGNGPGELGAPAGAVSGLMRVHVVDPATNYCSRVCDVRTYGEVNREVADPTTALHLTGQKPSKYDNVVSPSAVLGSKTTVAAACIVGDACELGDRSSIKRSVLGARVRLGANVKVINSVLMDGVTVGDGCTIQNSILCSGVQLKEKTSLKDCQIGAGFAVAGGVEYKGEVLAKGQPK</sequence>
<dbReference type="InterPro" id="IPR029044">
    <property type="entry name" value="Nucleotide-diphossugar_trans"/>
</dbReference>
<feature type="domain" description="Nucleotidyl transferase" evidence="10">
    <location>
        <begin position="4"/>
        <end position="148"/>
    </location>
</feature>
<dbReference type="SUPFAM" id="SSF53448">
    <property type="entry name" value="Nucleotide-diphospho-sugar transferases"/>
    <property type="match status" value="1"/>
</dbReference>
<dbReference type="CDD" id="cd04652">
    <property type="entry name" value="LbH_eIF2B_gamma_C"/>
    <property type="match status" value="1"/>
</dbReference>
<feature type="domain" description="EIF2B subunit epsilon/gamma LbH" evidence="11">
    <location>
        <begin position="364"/>
        <end position="454"/>
    </location>
</feature>
<evidence type="ECO:0000256" key="3">
    <source>
        <dbReference type="ARBA" id="ARBA00022490"/>
    </source>
</evidence>
<dbReference type="InterPro" id="IPR056764">
    <property type="entry name" value="LbH_EIF2B3/5"/>
</dbReference>
<reference evidence="12" key="1">
    <citation type="submission" date="2021-01" db="EMBL/GenBank/DDBJ databases">
        <authorList>
            <person name="Corre E."/>
            <person name="Pelletier E."/>
            <person name="Niang G."/>
            <person name="Scheremetjew M."/>
            <person name="Finn R."/>
            <person name="Kale V."/>
            <person name="Holt S."/>
            <person name="Cochrane G."/>
            <person name="Meng A."/>
            <person name="Brown T."/>
            <person name="Cohen L."/>
        </authorList>
    </citation>
    <scope>NUCLEOTIDE SEQUENCE</scope>
    <source>
        <strain evidence="12">CCMP219</strain>
    </source>
</reference>
<evidence type="ECO:0000259" key="10">
    <source>
        <dbReference type="Pfam" id="PF00483"/>
    </source>
</evidence>
<name>A0A7R9VHL7_9CHLO</name>
<dbReference type="GO" id="GO:0005829">
    <property type="term" value="C:cytosol"/>
    <property type="evidence" value="ECO:0007669"/>
    <property type="project" value="UniProtKB-SubCell"/>
</dbReference>
<dbReference type="Pfam" id="PF00483">
    <property type="entry name" value="NTP_transferase"/>
    <property type="match status" value="1"/>
</dbReference>
<comment type="subcellular location">
    <subcellularLocation>
        <location evidence="1">Cytoplasm</location>
        <location evidence="1">Cytosol</location>
    </subcellularLocation>
</comment>
<evidence type="ECO:0000256" key="2">
    <source>
        <dbReference type="ARBA" id="ARBA00007878"/>
    </source>
</evidence>
<keyword evidence="5" id="KW-0648">Protein biosynthesis</keyword>
<proteinExistence type="inferred from homology"/>
<evidence type="ECO:0000313" key="12">
    <source>
        <dbReference type="EMBL" id="CAD8295698.1"/>
    </source>
</evidence>
<dbReference type="InterPro" id="IPR051960">
    <property type="entry name" value="eIF2B_gamma"/>
</dbReference>
<comment type="subunit">
    <text evidence="9">Component of the translation initiation factor 2B (eIF2B) complex which is a heterodecamer of two sets of five different subunits: alpha, beta, gamma, delta and epsilon. Subunits alpha, beta and delta comprise a regulatory subcomplex and subunits epsilon and gamma comprise a catalytic subcomplex. Within the complex, the hexameric regulatory complex resides at the center, with the two heterodimeric catalytic subcomplexes bound on opposite sides.</text>
</comment>
<dbReference type="AlphaFoldDB" id="A0A7R9VHL7"/>
<dbReference type="GO" id="GO:0002183">
    <property type="term" value="P:cytoplasmic translational initiation"/>
    <property type="evidence" value="ECO:0007669"/>
    <property type="project" value="TreeGrafter"/>
</dbReference>
<dbReference type="GO" id="GO:0005851">
    <property type="term" value="C:eukaryotic translation initiation factor 2B complex"/>
    <property type="evidence" value="ECO:0007669"/>
    <property type="project" value="TreeGrafter"/>
</dbReference>